<keyword evidence="6" id="KW-1185">Reference proteome</keyword>
<dbReference type="VEuPathDB" id="FungiDB:PHYBLDRAFT_172172"/>
<evidence type="ECO:0000259" key="4">
    <source>
        <dbReference type="Pfam" id="PF07732"/>
    </source>
</evidence>
<evidence type="ECO:0000313" key="6">
    <source>
        <dbReference type="Proteomes" id="UP000077315"/>
    </source>
</evidence>
<dbReference type="InterPro" id="IPR011707">
    <property type="entry name" value="Cu-oxidase-like_N"/>
</dbReference>
<dbReference type="OrthoDB" id="2121828at2759"/>
<dbReference type="GeneID" id="28997654"/>
<feature type="chain" id="PRO_5007841545" description="Plastocyanin-like domain-containing protein" evidence="3">
    <location>
        <begin position="24"/>
        <end position="395"/>
    </location>
</feature>
<name>A0A162ZWP2_PHYB8</name>
<protein>
    <recommendedName>
        <fullName evidence="4">Plastocyanin-like domain-containing protein</fullName>
    </recommendedName>
</protein>
<comment type="similarity">
    <text evidence="1">Belongs to the multicopper oxidase family.</text>
</comment>
<dbReference type="Pfam" id="PF07732">
    <property type="entry name" value="Cu-oxidase_3"/>
    <property type="match status" value="1"/>
</dbReference>
<dbReference type="InParanoid" id="A0A162ZWP2"/>
<dbReference type="Proteomes" id="UP000077315">
    <property type="component" value="Unassembled WGS sequence"/>
</dbReference>
<evidence type="ECO:0000313" key="5">
    <source>
        <dbReference type="EMBL" id="OAD69531.1"/>
    </source>
</evidence>
<dbReference type="STRING" id="763407.A0A162ZWP2"/>
<dbReference type="Gene3D" id="2.60.40.420">
    <property type="entry name" value="Cupredoxins - blue copper proteins"/>
    <property type="match status" value="1"/>
</dbReference>
<dbReference type="PANTHER" id="PTHR11709:SF486">
    <property type="entry name" value="MULTICOPPER OXIDASE"/>
    <property type="match status" value="1"/>
</dbReference>
<evidence type="ECO:0000256" key="1">
    <source>
        <dbReference type="ARBA" id="ARBA00010609"/>
    </source>
</evidence>
<keyword evidence="3" id="KW-0732">Signal</keyword>
<dbReference type="PANTHER" id="PTHR11709">
    <property type="entry name" value="MULTI-COPPER OXIDASE"/>
    <property type="match status" value="1"/>
</dbReference>
<feature type="signal peptide" evidence="3">
    <location>
        <begin position="1"/>
        <end position="23"/>
    </location>
</feature>
<dbReference type="InterPro" id="IPR045087">
    <property type="entry name" value="Cu-oxidase_fam"/>
</dbReference>
<dbReference type="AlphaFoldDB" id="A0A162ZWP2"/>
<evidence type="ECO:0000256" key="2">
    <source>
        <dbReference type="ARBA" id="ARBA00023008"/>
    </source>
</evidence>
<organism evidence="5 6">
    <name type="scientific">Phycomyces blakesleeanus (strain ATCC 8743b / DSM 1359 / FGSC 10004 / NBRC 33097 / NRRL 1555)</name>
    <dbReference type="NCBI Taxonomy" id="763407"/>
    <lineage>
        <taxon>Eukaryota</taxon>
        <taxon>Fungi</taxon>
        <taxon>Fungi incertae sedis</taxon>
        <taxon>Mucoromycota</taxon>
        <taxon>Mucoromycotina</taxon>
        <taxon>Mucoromycetes</taxon>
        <taxon>Mucorales</taxon>
        <taxon>Phycomycetaceae</taxon>
        <taxon>Phycomyces</taxon>
    </lineage>
</organism>
<proteinExistence type="inferred from homology"/>
<reference evidence="6" key="1">
    <citation type="submission" date="2015-06" db="EMBL/GenBank/DDBJ databases">
        <title>Expansion of signal transduction pathways in fungi by whole-genome duplication.</title>
        <authorList>
            <consortium name="DOE Joint Genome Institute"/>
            <person name="Corrochano L.M."/>
            <person name="Kuo A."/>
            <person name="Marcet-Houben M."/>
            <person name="Polaino S."/>
            <person name="Salamov A."/>
            <person name="Villalobos J.M."/>
            <person name="Alvarez M.I."/>
            <person name="Avalos J."/>
            <person name="Benito E.P."/>
            <person name="Benoit I."/>
            <person name="Burger G."/>
            <person name="Camino L.P."/>
            <person name="Canovas D."/>
            <person name="Cerda-Olmedo E."/>
            <person name="Cheng J.-F."/>
            <person name="Dominguez A."/>
            <person name="Elias M."/>
            <person name="Eslava A.P."/>
            <person name="Glaser F."/>
            <person name="Grimwood J."/>
            <person name="Gutierrez G."/>
            <person name="Heitman J."/>
            <person name="Henrissat B."/>
            <person name="Iturriaga E.A."/>
            <person name="Lang B.F."/>
            <person name="Lavin J.L."/>
            <person name="Lee S."/>
            <person name="Li W."/>
            <person name="Lindquist E."/>
            <person name="Lopez-Garcia S."/>
            <person name="Luque E.M."/>
            <person name="Marcos A.T."/>
            <person name="Martin J."/>
            <person name="McCluskey K."/>
            <person name="Medina H.R."/>
            <person name="Miralles-Duran A."/>
            <person name="Miyazaki A."/>
            <person name="Munoz-Torres E."/>
            <person name="Oguiza J.A."/>
            <person name="Ohm R."/>
            <person name="Olmedo M."/>
            <person name="Orejas M."/>
            <person name="Ortiz-Castellanos L."/>
            <person name="Pisabarro A.G."/>
            <person name="Rodriguez-Romero J."/>
            <person name="Ruiz-Herrera J."/>
            <person name="Ruiz-Vazquez R."/>
            <person name="Sanz C."/>
            <person name="Schackwitz W."/>
            <person name="Schmutz J."/>
            <person name="Shahriari M."/>
            <person name="Shelest E."/>
            <person name="Silva-Franco F."/>
            <person name="Soanes D."/>
            <person name="Syed K."/>
            <person name="Tagua V.G."/>
            <person name="Talbot N.J."/>
            <person name="Thon M."/>
            <person name="De vries R.P."/>
            <person name="Wiebenga A."/>
            <person name="Yadav J.S."/>
            <person name="Braun E.L."/>
            <person name="Baker S."/>
            <person name="Garre V."/>
            <person name="Horwitz B."/>
            <person name="Torres-Martinez S."/>
            <person name="Idnurm A."/>
            <person name="Herrera-Estrella A."/>
            <person name="Gabaldon T."/>
            <person name="Grigoriev I.V."/>
        </authorList>
    </citation>
    <scope>NUCLEOTIDE SEQUENCE [LARGE SCALE GENOMIC DNA]</scope>
    <source>
        <strain evidence="6">NRRL 1555(-)</strain>
    </source>
</reference>
<feature type="domain" description="Plastocyanin-like" evidence="4">
    <location>
        <begin position="130"/>
        <end position="241"/>
    </location>
</feature>
<evidence type="ECO:0000256" key="3">
    <source>
        <dbReference type="SAM" id="SignalP"/>
    </source>
</evidence>
<dbReference type="GO" id="GO:0005507">
    <property type="term" value="F:copper ion binding"/>
    <property type="evidence" value="ECO:0007669"/>
    <property type="project" value="InterPro"/>
</dbReference>
<dbReference type="GO" id="GO:0016491">
    <property type="term" value="F:oxidoreductase activity"/>
    <property type="evidence" value="ECO:0007669"/>
    <property type="project" value="TreeGrafter"/>
</dbReference>
<dbReference type="EMBL" id="KV440991">
    <property type="protein sequence ID" value="OAD69531.1"/>
    <property type="molecule type" value="Genomic_DNA"/>
</dbReference>
<accession>A0A162ZWP2</accession>
<dbReference type="RefSeq" id="XP_018287571.1">
    <property type="nucleotide sequence ID" value="XM_018436748.1"/>
</dbReference>
<dbReference type="SUPFAM" id="SSF49503">
    <property type="entry name" value="Cupredoxins"/>
    <property type="match status" value="2"/>
</dbReference>
<sequence length="395" mass="44549">MKFICDSLFLFGSLLLAITAVNGQYDIPDLPTPYVPPPRDYIDDFKLLHDELDKPMNGIVRTYYIAADEVVWDYAQESKTNELPKDPSLSIWTTASSTTLGSKYYKALYREYSDETFSTLVERPHWQGAMGPILRAEVGDTIVIHFWNRASYNFTLHPHIYQGVLYEFEMEGAVYKGATEESSIAPGHNYTYSWKALPRAGPGPNDGNSLVWGYHSHQFKSNNPHYISYAGLFGAIVIYRPGKLTKEAVSEEVVTALFGSDENLSPYLTRTIKELGPQLDISGIQKDRTTRHAFYRSNVKQSINGIMYSSPSDLVVSRSSLTQWHLLGWGSFLDMHDVSWDNASVLMYGQKVENVKLFPASFRTVQVQATDKRGSFGLLKGKLAGHGMIMEFDTK</sequence>
<keyword evidence="2" id="KW-0186">Copper</keyword>
<dbReference type="InterPro" id="IPR008972">
    <property type="entry name" value="Cupredoxin"/>
</dbReference>
<gene>
    <name evidence="5" type="ORF">PHYBLDRAFT_172172</name>
</gene>